<evidence type="ECO:0000313" key="3">
    <source>
        <dbReference type="Proteomes" id="UP000256599"/>
    </source>
</evidence>
<dbReference type="Proteomes" id="UP000256599">
    <property type="component" value="Unassembled WGS sequence"/>
</dbReference>
<dbReference type="InterPro" id="IPR055342">
    <property type="entry name" value="MreC_beta-barrel_core"/>
</dbReference>
<dbReference type="Gene3D" id="2.40.10.350">
    <property type="entry name" value="Rod shape-determining protein MreC, domain 2"/>
    <property type="match status" value="1"/>
</dbReference>
<keyword evidence="3" id="KW-1185">Reference proteome</keyword>
<dbReference type="AlphaFoldDB" id="A0A3D8I2Y5"/>
<dbReference type="RefSeq" id="WP_104700401.1">
    <property type="nucleotide sequence ID" value="NZ_FZPP01000029.1"/>
</dbReference>
<sequence>MRYKILIFGIIFFIGLLVVMEVNKSAQTKILEISDYIKIFFLDSRDSIAKFYEKYFNQAEAIETLSAKVADYDKLLLERETLKNDLHKLQNLIGRGGITHSSSEIHQARIISFASLGERDRVWLDSDLSEYHQGTRLEDRIFGIVKDNVAFGIAVVENGRLEGFLNGNKDCHYDVYIGKNKAMGIVSGSHKGRMLVEYIPNWIEVHEGDEVFTSGLDGIFLENIPVGVVESVRENYGYLSVDVRPYASASELSYVWIIDIAVPHFTDESMRETSNVP</sequence>
<organism evidence="2 3">
    <name type="scientific">Helicobacter marmotae</name>
    <dbReference type="NCBI Taxonomy" id="152490"/>
    <lineage>
        <taxon>Bacteria</taxon>
        <taxon>Pseudomonadati</taxon>
        <taxon>Campylobacterota</taxon>
        <taxon>Epsilonproteobacteria</taxon>
        <taxon>Campylobacterales</taxon>
        <taxon>Helicobacteraceae</taxon>
        <taxon>Helicobacter</taxon>
    </lineage>
</organism>
<gene>
    <name evidence="2" type="ORF">CQA63_08150</name>
</gene>
<dbReference type="InterPro" id="IPR042175">
    <property type="entry name" value="Cell/Rod_MreC_2"/>
</dbReference>
<dbReference type="InterPro" id="IPR007221">
    <property type="entry name" value="MreC"/>
</dbReference>
<dbReference type="Pfam" id="PF04085">
    <property type="entry name" value="MreC"/>
    <property type="match status" value="1"/>
</dbReference>
<dbReference type="PANTHER" id="PTHR34138:SF1">
    <property type="entry name" value="CELL SHAPE-DETERMINING PROTEIN MREC"/>
    <property type="match status" value="1"/>
</dbReference>
<name>A0A3D8I2Y5_9HELI</name>
<comment type="caution">
    <text evidence="2">The sequence shown here is derived from an EMBL/GenBank/DDBJ whole genome shotgun (WGS) entry which is preliminary data.</text>
</comment>
<dbReference type="OrthoDB" id="5372414at2"/>
<dbReference type="NCBIfam" id="NF010507">
    <property type="entry name" value="PRK13922.10-6"/>
    <property type="match status" value="1"/>
</dbReference>
<feature type="domain" description="Rod shape-determining protein MreC beta-barrel core" evidence="1">
    <location>
        <begin position="169"/>
        <end position="258"/>
    </location>
</feature>
<dbReference type="EMBL" id="NXLR01000019">
    <property type="protein sequence ID" value="RDU59084.1"/>
    <property type="molecule type" value="Genomic_DNA"/>
</dbReference>
<accession>A0A3D8I2Y5</accession>
<dbReference type="PANTHER" id="PTHR34138">
    <property type="entry name" value="CELL SHAPE-DETERMINING PROTEIN MREC"/>
    <property type="match status" value="1"/>
</dbReference>
<protein>
    <submittedName>
        <fullName evidence="2">Rod shape-determining protein MreC</fullName>
    </submittedName>
</protein>
<dbReference type="GO" id="GO:0005886">
    <property type="term" value="C:plasma membrane"/>
    <property type="evidence" value="ECO:0007669"/>
    <property type="project" value="TreeGrafter"/>
</dbReference>
<proteinExistence type="predicted"/>
<evidence type="ECO:0000259" key="1">
    <source>
        <dbReference type="Pfam" id="PF04085"/>
    </source>
</evidence>
<evidence type="ECO:0000313" key="2">
    <source>
        <dbReference type="EMBL" id="RDU59084.1"/>
    </source>
</evidence>
<dbReference type="GO" id="GO:0008360">
    <property type="term" value="P:regulation of cell shape"/>
    <property type="evidence" value="ECO:0007669"/>
    <property type="project" value="InterPro"/>
</dbReference>
<reference evidence="2 3" key="1">
    <citation type="submission" date="2018-04" db="EMBL/GenBank/DDBJ databases">
        <title>Novel Campyloabacter and Helicobacter Species and Strains.</title>
        <authorList>
            <person name="Mannion A.J."/>
            <person name="Shen Z."/>
            <person name="Fox J.G."/>
        </authorList>
    </citation>
    <scope>NUCLEOTIDE SEQUENCE [LARGE SCALE GENOMIC DNA]</scope>
    <source>
        <strain evidence="2 3">MIT 98-6070</strain>
    </source>
</reference>